<evidence type="ECO:0000313" key="18">
    <source>
        <dbReference type="Proteomes" id="UP000002494"/>
    </source>
</evidence>
<reference evidence="17" key="2">
    <citation type="journal article" date="2004" name="Nature">
        <title>Genome sequence of the Brown Norway rat yields insights into mammalian evolution.</title>
        <authorList>
            <consortium name="Rat Genome Sequencing Project Consortium"/>
            <person name="Gibbs R.A."/>
            <person name="Weinstock G.M."/>
            <person name="Metzker M.L."/>
            <person name="Muzny D.M."/>
            <person name="Sodergren E.J."/>
            <person name="Scherer S."/>
            <person name="Scott G."/>
            <person name="Steffen D."/>
            <person name="Worley K.C."/>
            <person name="Burch P.E."/>
            <person name="Okwuonu G."/>
            <person name="Hines S."/>
            <person name="Lewis L."/>
            <person name="Deramo C."/>
            <person name="Delgado O."/>
            <person name="Dugan-Rocha S."/>
            <person name="Miner G."/>
            <person name="Morgan M."/>
            <person name="Hawes A."/>
            <person name="Gill R."/>
            <person name="Holt R.A."/>
            <person name="Adams M.D."/>
            <person name="Amanatides P.G."/>
            <person name="Baden-Tillson H."/>
            <person name="Barnstead M."/>
            <person name="Chin S."/>
            <person name="Evans C.A."/>
            <person name="Ferriera S."/>
            <person name="Fosler C."/>
            <person name="Glodek A."/>
            <person name="Gu Z."/>
            <person name="Jennings D."/>
            <person name="Kraft C.L."/>
            <person name="Nguyen T."/>
            <person name="Pfannkoch C.M."/>
            <person name="Sitter C."/>
            <person name="Sutton G.G."/>
            <person name="Venter J.C."/>
            <person name="Woodage T."/>
            <person name="Smith D."/>
            <person name="Lee H.-M."/>
            <person name="Gustafson E."/>
            <person name="Cahill P."/>
            <person name="Kana A."/>
            <person name="Doucette-Stamm L."/>
            <person name="Weinstock K."/>
            <person name="Fechtel K."/>
            <person name="Weiss R.B."/>
            <person name="Dunn D.M."/>
            <person name="Green E.D."/>
            <person name="Blakesley R.W."/>
            <person name="Bouffard G.G."/>
            <person name="De Jong P.J."/>
            <person name="Osoegawa K."/>
            <person name="Zhu B."/>
            <person name="Marra M."/>
            <person name="Schein J."/>
            <person name="Bosdet I."/>
            <person name="Fjell C."/>
            <person name="Jones S."/>
            <person name="Krzywinski M."/>
            <person name="Mathewson C."/>
            <person name="Siddiqui A."/>
            <person name="Wye N."/>
            <person name="McPherson J."/>
            <person name="Zhao S."/>
            <person name="Fraser C.M."/>
            <person name="Shetty J."/>
            <person name="Shatsman S."/>
            <person name="Geer K."/>
            <person name="Chen Y."/>
            <person name="Abramzon S."/>
            <person name="Nierman W.C."/>
            <person name="Havlak P.H."/>
            <person name="Chen R."/>
            <person name="Durbin K.J."/>
            <person name="Egan A."/>
            <person name="Ren Y."/>
            <person name="Song X.-Z."/>
            <person name="Li B."/>
            <person name="Liu Y."/>
            <person name="Qin X."/>
            <person name="Cawley S."/>
            <person name="Cooney A.J."/>
            <person name="D'Souza L.M."/>
            <person name="Martin K."/>
            <person name="Wu J.Q."/>
            <person name="Gonzalez-Garay M.L."/>
            <person name="Jackson A.R."/>
            <person name="Kalafus K.J."/>
            <person name="McLeod M.P."/>
            <person name="Milosavljevic A."/>
            <person name="Virk D."/>
            <person name="Volkov A."/>
            <person name="Wheeler D.A."/>
            <person name="Zhang Z."/>
            <person name="Bailey J.A."/>
            <person name="Eichler E.E."/>
            <person name="Tuzun E."/>
            <person name="Birney E."/>
            <person name="Mongin E."/>
            <person name="Ureta-Vidal A."/>
            <person name="Woodwark C."/>
            <person name="Zdobnov E."/>
            <person name="Bork P."/>
            <person name="Suyama M."/>
            <person name="Torrents D."/>
            <person name="Alexandersson M."/>
            <person name="Trask B.J."/>
            <person name="Young J.M."/>
            <person name="Huang H."/>
            <person name="Wang H."/>
            <person name="Xing H."/>
            <person name="Daniels S."/>
            <person name="Gietzen D."/>
            <person name="Schmidt J."/>
            <person name="Stevens K."/>
            <person name="Vitt U."/>
            <person name="Wingrove J."/>
            <person name="Camara F."/>
            <person name="Mar Alba M."/>
            <person name="Abril J.F."/>
            <person name="Guigo R."/>
            <person name="Smit A."/>
            <person name="Dubchak I."/>
            <person name="Rubin E.M."/>
            <person name="Couronne O."/>
            <person name="Poliakov A."/>
            <person name="Huebner N."/>
            <person name="Ganten D."/>
            <person name="Goesele C."/>
            <person name="Hummel O."/>
            <person name="Kreitler T."/>
            <person name="Lee Y.-A."/>
            <person name="Monti J."/>
            <person name="Schulz H."/>
            <person name="Zimdahl H."/>
            <person name="Himmelbauer H."/>
            <person name="Lehrach H."/>
            <person name="Jacob H.J."/>
            <person name="Bromberg S."/>
            <person name="Gullings-Handley J."/>
            <person name="Jensen-Seaman M.I."/>
            <person name="Kwitek A.E."/>
            <person name="Lazar J."/>
            <person name="Pasko D."/>
            <person name="Tonellato P.J."/>
            <person name="Twigger S."/>
            <person name="Ponting C.P."/>
            <person name="Duarte J.M."/>
            <person name="Rice S."/>
            <person name="Goodstadt L."/>
            <person name="Beatson S.A."/>
            <person name="Emes R.D."/>
            <person name="Winter E.E."/>
            <person name="Webber C."/>
            <person name="Brandt P."/>
            <person name="Nyakatura G."/>
            <person name="Adetobi M."/>
            <person name="Chiaromonte F."/>
            <person name="Elnitski L."/>
            <person name="Eswara P."/>
            <person name="Hardison R.C."/>
            <person name="Hou M."/>
            <person name="Kolbe D."/>
            <person name="Makova K."/>
            <person name="Miller W."/>
            <person name="Nekrutenko A."/>
            <person name="Riemer C."/>
            <person name="Schwartz S."/>
            <person name="Taylor J."/>
            <person name="Yang S."/>
            <person name="Zhang Y."/>
            <person name="Lindpaintner K."/>
            <person name="Andrews T.D."/>
            <person name="Caccamo M."/>
            <person name="Clamp M."/>
            <person name="Clarke L."/>
            <person name="Curwen V."/>
            <person name="Durbin R.M."/>
            <person name="Eyras E."/>
            <person name="Searle S.M."/>
            <person name="Cooper G.M."/>
            <person name="Batzoglou S."/>
            <person name="Brudno M."/>
            <person name="Sidow A."/>
            <person name="Stone E.A."/>
            <person name="Payseur B.A."/>
            <person name="Bourque G."/>
            <person name="Lopez-Otin C."/>
            <person name="Puente X.S."/>
            <person name="Chakrabarti K."/>
            <person name="Chatterji S."/>
            <person name="Dewey C."/>
            <person name="Pachter L."/>
            <person name="Bray N."/>
            <person name="Yap V.B."/>
            <person name="Caspi A."/>
            <person name="Tesler G."/>
            <person name="Pevzner P.A."/>
            <person name="Haussler D."/>
            <person name="Roskin K.M."/>
            <person name="Baertsch R."/>
            <person name="Clawson H."/>
            <person name="Furey T.S."/>
            <person name="Hinrichs A.S."/>
            <person name="Karolchik D."/>
            <person name="Kent W.J."/>
            <person name="Rosenbloom K.R."/>
            <person name="Trumbower H."/>
            <person name="Weirauch M."/>
            <person name="Cooper D.N."/>
            <person name="Stenson P.D."/>
            <person name="Ma B."/>
            <person name="Brent M."/>
            <person name="Arumugam M."/>
            <person name="Shteynberg D."/>
            <person name="Copley R.R."/>
            <person name="Taylor M.S."/>
            <person name="Riethman H."/>
            <person name="Mudunuri U."/>
            <person name="Peterson J."/>
            <person name="Guyer M."/>
            <person name="Felsenfeld A."/>
            <person name="Old S."/>
            <person name="Mockrin S."/>
            <person name="Collins F.S."/>
        </authorList>
    </citation>
    <scope>NUCLEOTIDE SEQUENCE [LARGE SCALE GENOMIC DNA]</scope>
    <source>
        <strain evidence="17">Brown Norway</strain>
    </source>
</reference>
<keyword evidence="5" id="KW-0832">Ubl conjugation</keyword>
<dbReference type="InterPro" id="IPR043636">
    <property type="entry name" value="L1_RRM_dom"/>
</dbReference>
<evidence type="ECO:0000313" key="17">
    <source>
        <dbReference type="Ensembl" id="ENSRNOP00000107494.1"/>
    </source>
</evidence>
<dbReference type="GO" id="GO:0003824">
    <property type="term" value="F:catalytic activity"/>
    <property type="evidence" value="ECO:0007669"/>
    <property type="project" value="InterPro"/>
</dbReference>
<evidence type="ECO:0000313" key="16">
    <source>
        <dbReference type="EMBL" id="AAQ96262.1"/>
    </source>
</evidence>
<feature type="coiled-coil region" evidence="13">
    <location>
        <begin position="352"/>
        <end position="436"/>
    </location>
</feature>
<dbReference type="FunFam" id="3.30.70.1820:FF:000002">
    <property type="entry name" value="LINE-1 retrotransposable element ORF1 protein"/>
    <property type="match status" value="1"/>
</dbReference>
<reference evidence="16" key="1">
    <citation type="submission" date="2003-09" db="EMBL/GenBank/DDBJ databases">
        <title>Liver regeneration after PH.</title>
        <authorList>
            <person name="Xu C.S."/>
            <person name="Chang C.F."/>
            <person name="Han H.P."/>
            <person name="Wang G.P."/>
            <person name="Chai L.Q."/>
            <person name="Yuan J.Y."/>
            <person name="Yang K.J."/>
            <person name="Zhao L.F."/>
            <person name="Ma H."/>
            <person name="Wang L."/>
            <person name="Wang S.F."/>
            <person name="Xing X.K."/>
            <person name="Shen G.M."/>
            <person name="Shi J.B."/>
            <person name="Rahman S."/>
            <person name="Wang Q.N."/>
            <person name="Zhang J.B."/>
        </authorList>
    </citation>
    <scope>NUCLEOTIDE SEQUENCE</scope>
    <source>
        <strain evidence="16">Sprague-Dawley</strain>
    </source>
</reference>
<evidence type="ECO:0000256" key="5">
    <source>
        <dbReference type="ARBA" id="ARBA00022843"/>
    </source>
</evidence>
<dbReference type="InterPro" id="IPR036691">
    <property type="entry name" value="Endo/exonu/phosph_ase_sf"/>
</dbReference>
<dbReference type="PANTHER" id="PTHR19446">
    <property type="entry name" value="REVERSE TRANSCRIPTASES"/>
    <property type="match status" value="1"/>
</dbReference>
<evidence type="ECO:0000256" key="10">
    <source>
        <dbReference type="ARBA" id="ARBA00067412"/>
    </source>
</evidence>
<dbReference type="Gene3D" id="1.20.5.390">
    <property type="entry name" value="L1 transposable element, trimerization domain"/>
    <property type="match status" value="1"/>
</dbReference>
<dbReference type="EMBL" id="AY383704">
    <property type="protein sequence ID" value="AAQ96262.1"/>
    <property type="molecule type" value="mRNA"/>
</dbReference>
<feature type="region of interest" description="Disordered" evidence="14">
    <location>
        <begin position="222"/>
        <end position="309"/>
    </location>
</feature>
<evidence type="ECO:0000256" key="14">
    <source>
        <dbReference type="SAM" id="MobiDB-lite"/>
    </source>
</evidence>
<keyword evidence="6 13" id="KW-0175">Coiled coil</keyword>
<dbReference type="Pfam" id="PF02994">
    <property type="entry name" value="Transposase_22"/>
    <property type="match status" value="1"/>
</dbReference>
<proteinExistence type="evidence at transcript level"/>
<keyword evidence="18" id="KW-1185">Reference proteome</keyword>
<dbReference type="Gene3D" id="3.60.10.10">
    <property type="entry name" value="Endonuclease/exonuclease/phosphatase"/>
    <property type="match status" value="1"/>
</dbReference>
<reference evidence="18" key="3">
    <citation type="submission" date="2024-01" db="EMBL/GenBank/DDBJ databases">
        <title>GRCr8: a new rat reference genome assembly contstructed from accurate long reads and long range scaffolding.</title>
        <authorList>
            <person name="Doris P.A."/>
            <person name="Kalbfleisch T."/>
            <person name="Li K."/>
            <person name="Howe K."/>
            <person name="Wood J."/>
        </authorList>
    </citation>
    <scope>NUCLEOTIDE SEQUENCE [LARGE SCALE GENOMIC DNA]</scope>
    <source>
        <strain evidence="18">Brown Norway</strain>
    </source>
</reference>
<comment type="subcellular location">
    <subcellularLocation>
        <location evidence="1">Cytoplasm</location>
        <location evidence="1">Stress granule</location>
    </subcellularLocation>
    <subcellularLocation>
        <location evidence="2">Nucleus</location>
        <location evidence="2">Nucleolus</location>
    </subcellularLocation>
</comment>
<dbReference type="GeneTree" id="ENSGT00950000183016"/>
<comment type="similarity">
    <text evidence="9">Belongs to the transposase 22 family.</text>
</comment>
<sequence length="898" mass="102676">MISRDFRKGLSLGIFYYGGSSGIFATTPDSEDPLEERRVDVESHSESGCGIPLCAAAFEIRKDPLAAEGGTPRACKLQPLEDVPRAENSRESLAVGSQEDLTVVFWNKGDGVLFLPRRERTKNPTPSEVKFGCLFKYRRGQVCLDLARNTPSRFSLTPFEILYGASTPLTVLDDVTEPTCHSNNDLYARLKDLQVIQKEICSELAAAYALGTPEISHQFQVGDSATYDGTEPRYSSLTGKDRTWAQEQQDPCQRHRRTLKETDRINSSLHPNPVGGRAKPSERQTSLGNQKRLLPAHTSRTPEEKAKDHLEPWCTEAPGRGGTGLPGCCRCREPLGSTPRANLSLGTTGNINKQVEAYREESQKSLKEFQENTIKQLKELKMEIEAIKKEHMETTLDIENQKKRQGAVDTSFTNRIQEMEERISGAEDSIEIIDSTVKDNVKRKKLLVQNIQEIQDSMRRSNLRIIGIEESEDSQLKGPVNIFNKIIEENFPNLKKEIPIDIQEAYRTPNRLDQKRNTSRHIIVKTPNAQNKERILKAETHLRDKDRHYLRVKGWKTTFQANGQKKQAGVAILISNKINFQLKVIKKDKEGHFIFIKGKINQDELSILNIYAPNTRAPTYVKETLLKLKTHIAPHTIIVGDFNTPLSSMDRSWKQKLNSDVDRLREVMSQMDLTDIYRTFYPKAKGYTFFSAPHGTFSKIDHIIGQKTGLNRYRKIEIIPCVLSDHHGLKLVFNNNKGRMPTYTWKLNNALLNDNLVKEEIKKEIKNFLEFNENEDTTYSNLWDTMKAVLRGKLIALSACRKKQERAYVSSLTAHLKALEQKEANTPRRSRRQEIIKLRAEINQVETKRTIERINRTKSWFFEKINKIDKPLARLTRGHRECVQINKIRNEKGDITTD</sequence>
<feature type="compositionally biased region" description="Basic and acidic residues" evidence="14">
    <location>
        <begin position="300"/>
        <end position="309"/>
    </location>
</feature>
<dbReference type="Proteomes" id="UP000002494">
    <property type="component" value="Chromosome 9"/>
</dbReference>
<evidence type="ECO:0000256" key="12">
    <source>
        <dbReference type="ARBA" id="ARBA00078321"/>
    </source>
</evidence>
<dbReference type="SUPFAM" id="SSF56219">
    <property type="entry name" value="DNase I-like"/>
    <property type="match status" value="1"/>
</dbReference>
<organism evidence="16">
    <name type="scientific">Rattus norvegicus</name>
    <name type="common">Rat</name>
    <dbReference type="NCBI Taxonomy" id="10116"/>
    <lineage>
        <taxon>Eukaryota</taxon>
        <taxon>Metazoa</taxon>
        <taxon>Chordata</taxon>
        <taxon>Craniata</taxon>
        <taxon>Vertebrata</taxon>
        <taxon>Euteleostomi</taxon>
        <taxon>Mammalia</taxon>
        <taxon>Eutheria</taxon>
        <taxon>Euarchontoglires</taxon>
        <taxon>Glires</taxon>
        <taxon>Rodentia</taxon>
        <taxon>Myomorpha</taxon>
        <taxon>Muroidea</taxon>
        <taxon>Muridae</taxon>
        <taxon>Murinae</taxon>
        <taxon>Rattus</taxon>
    </lineage>
</organism>
<dbReference type="GO" id="GO:0010494">
    <property type="term" value="C:cytoplasmic stress granule"/>
    <property type="evidence" value="ECO:0007669"/>
    <property type="project" value="UniProtKB-SubCell"/>
</dbReference>
<evidence type="ECO:0000256" key="3">
    <source>
        <dbReference type="ARBA" id="ARBA00022490"/>
    </source>
</evidence>
<accession>Q6TXF0</accession>
<evidence type="ECO:0000256" key="2">
    <source>
        <dbReference type="ARBA" id="ARBA00004604"/>
    </source>
</evidence>
<keyword evidence="4" id="KW-0547">Nucleotide-binding</keyword>
<dbReference type="FunFam" id="1.20.5.390:FF:000005">
    <property type="entry name" value="LINE-1 retrotransposable element ORF1 protein"/>
    <property type="match status" value="1"/>
</dbReference>
<reference evidence="17" key="4">
    <citation type="submission" date="2025-05" db="UniProtKB">
        <authorList>
            <consortium name="Ensembl"/>
        </authorList>
    </citation>
    <scope>IDENTIFICATION</scope>
    <source>
        <strain evidence="17">Brown Norway</strain>
    </source>
</reference>
<keyword evidence="7" id="KW-0539">Nucleus</keyword>
<dbReference type="GO" id="GO:0032197">
    <property type="term" value="P:retrotransposition"/>
    <property type="evidence" value="ECO:0007669"/>
    <property type="project" value="UniProtKB-ARBA"/>
</dbReference>
<dbReference type="GO" id="GO:0005730">
    <property type="term" value="C:nucleolus"/>
    <property type="evidence" value="ECO:0007669"/>
    <property type="project" value="UniProtKB-SubCell"/>
</dbReference>
<evidence type="ECO:0000256" key="9">
    <source>
        <dbReference type="ARBA" id="ARBA00061640"/>
    </source>
</evidence>
<keyword evidence="3" id="KW-0963">Cytoplasm</keyword>
<dbReference type="OrthoDB" id="9836372at2759"/>
<evidence type="ECO:0000256" key="13">
    <source>
        <dbReference type="SAM" id="Coils"/>
    </source>
</evidence>
<protein>
    <recommendedName>
        <fullName evidence="10">LINE-1 retrotransposable element ORF1 protein</fullName>
    </recommendedName>
    <alternativeName>
        <fullName evidence="11">LINE retrotransposable element 1</fullName>
    </alternativeName>
    <alternativeName>
        <fullName evidence="12">LINE1 retrotransposable element 1</fullName>
    </alternativeName>
</protein>
<evidence type="ECO:0000256" key="7">
    <source>
        <dbReference type="ARBA" id="ARBA00023242"/>
    </source>
</evidence>
<dbReference type="AlphaFoldDB" id="Q6TXF0"/>
<name>Q6TXF0_RAT</name>
<evidence type="ECO:0000256" key="11">
    <source>
        <dbReference type="ARBA" id="ARBA00076441"/>
    </source>
</evidence>
<comment type="function">
    <text evidence="8">Nucleic acid-binding protein which is essential for retrotransposition of LINE-1 elements in the genome. Functions as a nucleic acid chaperone binding its own transcript and therefore preferentially mobilizing the transcript from which they are encoded.</text>
</comment>
<evidence type="ECO:0000259" key="15">
    <source>
        <dbReference type="Pfam" id="PF02994"/>
    </source>
</evidence>
<evidence type="ECO:0000256" key="1">
    <source>
        <dbReference type="ARBA" id="ARBA00004210"/>
    </source>
</evidence>
<evidence type="ECO:0000256" key="4">
    <source>
        <dbReference type="ARBA" id="ARBA00022741"/>
    </source>
</evidence>
<dbReference type="CDD" id="cd09076">
    <property type="entry name" value="L1-EN"/>
    <property type="match status" value="1"/>
</dbReference>
<evidence type="ECO:0000256" key="8">
    <source>
        <dbReference type="ARBA" id="ARBA00060281"/>
    </source>
</evidence>
<dbReference type="GO" id="GO:0000166">
    <property type="term" value="F:nucleotide binding"/>
    <property type="evidence" value="ECO:0007669"/>
    <property type="project" value="UniProtKB-KW"/>
</dbReference>
<dbReference type="Ensembl" id="ENSRNOT00000127899.1">
    <property type="protein sequence ID" value="ENSRNOP00000107494.1"/>
    <property type="gene ID" value="ENSRNOG00000084963.1"/>
</dbReference>
<evidence type="ECO:0000256" key="6">
    <source>
        <dbReference type="ARBA" id="ARBA00023054"/>
    </source>
</evidence>
<feature type="domain" description="L1 transposable element RRM" evidence="15">
    <location>
        <begin position="460"/>
        <end position="554"/>
    </location>
</feature>